<feature type="domain" description="Helitron helicase-like" evidence="2">
    <location>
        <begin position="759"/>
        <end position="839"/>
    </location>
</feature>
<dbReference type="Gene3D" id="2.40.50.140">
    <property type="entry name" value="Nucleic acid-binding proteins"/>
    <property type="match status" value="1"/>
</dbReference>
<evidence type="ECO:0000313" key="3">
    <source>
        <dbReference type="EMBL" id="KAK1411671.1"/>
    </source>
</evidence>
<dbReference type="InterPro" id="IPR012340">
    <property type="entry name" value="NA-bd_OB-fold"/>
</dbReference>
<sequence>MSKDVKETVQECVSEFISFVTGDWQVVVCFEKKFCKFGCGFNLLFLLVQATDSDFMTEIKGTDFQVIVTKGKHTKLGFKVSRRASDKCQREKRKTINGDDLLWAMATLGFEDYIEPLKLYLSRYREMEAATKILACQLVKLRQQIANLQSSRAQMRGIATHKQAVSCTLFCGCWDERADVGDNYSNYKLCPHPHKLFLSGSTFVRKCDDFVGSLYGFSFTSFDLLRSNAIPNDSAVGRAYVNSGFQGTSLYINEDIEDINAYTARLLEKKQTESSSSLRIEATEIVTDMKTDILSNCVFNTMADVNKAAQTKIVVVLGTIITFPPDMEWYYNACNTCNRKVTYDKIYIDPTTGNELDEPKDVIVCPTSGCKDGAFDIILEEIINLVGKKYIFKIDISEFNINNKYKSFTIIKWTEDPTIISTVESTYAIEQGENSSSMIISSSDLVSNQSKTMQNSTSLSTADVTPLSLIESSTARTMSVNESFEKESAFTGVKRKLADSFDVEASPTTSGFKASEDITEVSHKYVSNNDAKMKRKSRKDYMDGRKRLHGQEFISNQMTHTAHRLLETSQSEAILMPYNYNVYPLVAMMSPSYNVQYNETLNNDAKTKRKLRKHYMDDRKKFQASLLNSRKSNSKASNLDTNHIATEQIMNSPNLFIEKVTNGSINTLQSTQKRRERKEYLDARKFKRFNKTSNAHLSSRKSTSIIIDENGNNGHTNLTSSNQLPGASNGSIRIPLSNIAIDNQFIVTPQKNLQRGLKWYGYPDFFITVTCNPKWPEVKRFLEDTSLNPEDRPDILCRLFKIKLDSLITDLKDKSILGKVSAVVYTIEFQKRGLPHAHICLFMRASDKYPTVEHIDPVISAEIPDPNEDLELYTLVSDFMIHGPCGSYNMKCSCMVDKKCSKSFPKPFRDHTSIDSNGYPLYRRRASGHYVEKSGIKLYNESVVPYNKTLLRKYQAHINVEWCNQAGSIKYLFKYINKGPDRVTVAVEQENTESDQQPPVDEIKNFYDCRYLSACEATWRIFSYDVHHRYPSVIRLPFHLPNQQQVVYGEDDDIDNVLSKPSAAVSKFLGWMECNETNEDARKLSYVEFPTKFVWKQDELRWKERKNGISIGRIHSVPSSLGEAYYLRILLNKVKGPKSFEDICTVDGQIHPTFRQACFARGLLDDDTEYVEAIQEASHAGSGYYLRTLFATMLTCQCLSRPEYVWEKTWEILSDGILHKQRIILKNSDLSLNDEQLQNLTL</sequence>
<organism evidence="3 4">
    <name type="scientific">Tagetes erecta</name>
    <name type="common">African marigold</name>
    <dbReference type="NCBI Taxonomy" id="13708"/>
    <lineage>
        <taxon>Eukaryota</taxon>
        <taxon>Viridiplantae</taxon>
        <taxon>Streptophyta</taxon>
        <taxon>Embryophyta</taxon>
        <taxon>Tracheophyta</taxon>
        <taxon>Spermatophyta</taxon>
        <taxon>Magnoliopsida</taxon>
        <taxon>eudicotyledons</taxon>
        <taxon>Gunneridae</taxon>
        <taxon>Pentapetalae</taxon>
        <taxon>asterids</taxon>
        <taxon>campanulids</taxon>
        <taxon>Asterales</taxon>
        <taxon>Asteraceae</taxon>
        <taxon>Asteroideae</taxon>
        <taxon>Heliantheae alliance</taxon>
        <taxon>Tageteae</taxon>
        <taxon>Tagetes</taxon>
    </lineage>
</organism>
<keyword evidence="4" id="KW-1185">Reference proteome</keyword>
<dbReference type="Pfam" id="PF00808">
    <property type="entry name" value="CBFD_NFYB_HMF"/>
    <property type="match status" value="1"/>
</dbReference>
<evidence type="ECO:0000313" key="4">
    <source>
        <dbReference type="Proteomes" id="UP001229421"/>
    </source>
</evidence>
<evidence type="ECO:0000259" key="1">
    <source>
        <dbReference type="Pfam" id="PF00808"/>
    </source>
</evidence>
<proteinExistence type="predicted"/>
<evidence type="ECO:0008006" key="5">
    <source>
        <dbReference type="Google" id="ProtNLM"/>
    </source>
</evidence>
<dbReference type="Pfam" id="PF14214">
    <property type="entry name" value="Helitron_like_N"/>
    <property type="match status" value="1"/>
</dbReference>
<reference evidence="3" key="1">
    <citation type="journal article" date="2023" name="bioRxiv">
        <title>Improved chromosome-level genome assembly for marigold (Tagetes erecta).</title>
        <authorList>
            <person name="Jiang F."/>
            <person name="Yuan L."/>
            <person name="Wang S."/>
            <person name="Wang H."/>
            <person name="Xu D."/>
            <person name="Wang A."/>
            <person name="Fan W."/>
        </authorList>
    </citation>
    <scope>NUCLEOTIDE SEQUENCE</scope>
    <source>
        <strain evidence="3">WSJ</strain>
        <tissue evidence="3">Leaf</tissue>
    </source>
</reference>
<dbReference type="Proteomes" id="UP001229421">
    <property type="component" value="Unassembled WGS sequence"/>
</dbReference>
<dbReference type="SUPFAM" id="SSF50249">
    <property type="entry name" value="Nucleic acid-binding proteins"/>
    <property type="match status" value="1"/>
</dbReference>
<dbReference type="PRINTS" id="PR00615">
    <property type="entry name" value="CCAATSUBUNTA"/>
</dbReference>
<gene>
    <name evidence="3" type="ORF">QVD17_38228</name>
</gene>
<dbReference type="EMBL" id="JAUHHV010000010">
    <property type="protein sequence ID" value="KAK1411671.1"/>
    <property type="molecule type" value="Genomic_DNA"/>
</dbReference>
<dbReference type="GO" id="GO:0046982">
    <property type="term" value="F:protein heterodimerization activity"/>
    <property type="evidence" value="ECO:0007669"/>
    <property type="project" value="InterPro"/>
</dbReference>
<comment type="caution">
    <text evidence="3">The sequence shown here is derived from an EMBL/GenBank/DDBJ whole genome shotgun (WGS) entry which is preliminary data.</text>
</comment>
<accession>A0AAD8JZQ0</accession>
<feature type="domain" description="Transcription factor CBF/NF-Y/archaeal histone" evidence="1">
    <location>
        <begin position="79"/>
        <end position="105"/>
    </location>
</feature>
<dbReference type="PANTHER" id="PTHR10492">
    <property type="match status" value="1"/>
</dbReference>
<dbReference type="Gene3D" id="1.10.20.10">
    <property type="entry name" value="Histone, subunit A"/>
    <property type="match status" value="1"/>
</dbReference>
<dbReference type="PANTHER" id="PTHR10492:SF57">
    <property type="entry name" value="ATP-DEPENDENT DNA HELICASE"/>
    <property type="match status" value="1"/>
</dbReference>
<dbReference type="InterPro" id="IPR009072">
    <property type="entry name" value="Histone-fold"/>
</dbReference>
<dbReference type="InterPro" id="IPR025476">
    <property type="entry name" value="Helitron_helicase-like"/>
</dbReference>
<dbReference type="SUPFAM" id="SSF47113">
    <property type="entry name" value="Histone-fold"/>
    <property type="match status" value="1"/>
</dbReference>
<dbReference type="CDD" id="cd22907">
    <property type="entry name" value="HFD_NFYB"/>
    <property type="match status" value="1"/>
</dbReference>
<protein>
    <recommendedName>
        <fullName evidence="5">Helitron helicase-like domain-containing protein</fullName>
    </recommendedName>
</protein>
<evidence type="ECO:0000259" key="2">
    <source>
        <dbReference type="Pfam" id="PF14214"/>
    </source>
</evidence>
<name>A0AAD8JZQ0_TARER</name>
<dbReference type="InterPro" id="IPR003958">
    <property type="entry name" value="CBFA_NFYB_domain"/>
</dbReference>
<dbReference type="AlphaFoldDB" id="A0AAD8JZQ0"/>